<evidence type="ECO:0000313" key="2">
    <source>
        <dbReference type="EMBL" id="TDV43742.1"/>
    </source>
</evidence>
<keyword evidence="1" id="KW-0175">Coiled coil</keyword>
<name>A0A4R7V4X4_9PSEU</name>
<sequence>MSERRRKFSPEFRDEAVKMVIEGNRPAAQVARELGINSGTLGNWVAQYRRAHPVDEEPLSVSDRARLRELERENQELKMRNEFLGKAAAFFAQEYR</sequence>
<dbReference type="InterPro" id="IPR009057">
    <property type="entry name" value="Homeodomain-like_sf"/>
</dbReference>
<evidence type="ECO:0000313" key="3">
    <source>
        <dbReference type="Proteomes" id="UP000294927"/>
    </source>
</evidence>
<dbReference type="GO" id="GO:0003677">
    <property type="term" value="F:DNA binding"/>
    <property type="evidence" value="ECO:0007669"/>
    <property type="project" value="InterPro"/>
</dbReference>
<evidence type="ECO:0000256" key="1">
    <source>
        <dbReference type="SAM" id="Coils"/>
    </source>
</evidence>
<accession>A0A4R7V4X4</accession>
<dbReference type="Pfam" id="PF01527">
    <property type="entry name" value="HTH_Tnp_1"/>
    <property type="match status" value="1"/>
</dbReference>
<dbReference type="OrthoDB" id="52928at2"/>
<dbReference type="GO" id="GO:0006313">
    <property type="term" value="P:DNA transposition"/>
    <property type="evidence" value="ECO:0007669"/>
    <property type="project" value="InterPro"/>
</dbReference>
<proteinExistence type="predicted"/>
<dbReference type="PANTHER" id="PTHR33215:SF13">
    <property type="entry name" value="PROTEIN DISTAL ANTENNA"/>
    <property type="match status" value="1"/>
</dbReference>
<dbReference type="Proteomes" id="UP000294927">
    <property type="component" value="Unassembled WGS sequence"/>
</dbReference>
<organism evidence="2 3">
    <name type="scientific">Actinophytocola oryzae</name>
    <dbReference type="NCBI Taxonomy" id="502181"/>
    <lineage>
        <taxon>Bacteria</taxon>
        <taxon>Bacillati</taxon>
        <taxon>Actinomycetota</taxon>
        <taxon>Actinomycetes</taxon>
        <taxon>Pseudonocardiales</taxon>
        <taxon>Pseudonocardiaceae</taxon>
    </lineage>
</organism>
<feature type="coiled-coil region" evidence="1">
    <location>
        <begin position="60"/>
        <end position="87"/>
    </location>
</feature>
<dbReference type="InterPro" id="IPR051839">
    <property type="entry name" value="RD_transcriptional_regulator"/>
</dbReference>
<gene>
    <name evidence="2" type="ORF">CLV71_115206</name>
</gene>
<dbReference type="Gene3D" id="1.10.10.60">
    <property type="entry name" value="Homeodomain-like"/>
    <property type="match status" value="1"/>
</dbReference>
<dbReference type="RefSeq" id="WP_133906950.1">
    <property type="nucleotide sequence ID" value="NZ_SOCP01000015.1"/>
</dbReference>
<dbReference type="GO" id="GO:0004803">
    <property type="term" value="F:transposase activity"/>
    <property type="evidence" value="ECO:0007669"/>
    <property type="project" value="InterPro"/>
</dbReference>
<dbReference type="InterPro" id="IPR002514">
    <property type="entry name" value="Transposase_8"/>
</dbReference>
<dbReference type="EMBL" id="SOCP01000015">
    <property type="protein sequence ID" value="TDV43742.1"/>
    <property type="molecule type" value="Genomic_DNA"/>
</dbReference>
<reference evidence="2 3" key="1">
    <citation type="submission" date="2019-03" db="EMBL/GenBank/DDBJ databases">
        <title>Genomic Encyclopedia of Archaeal and Bacterial Type Strains, Phase II (KMG-II): from individual species to whole genera.</title>
        <authorList>
            <person name="Goeker M."/>
        </authorList>
    </citation>
    <scope>NUCLEOTIDE SEQUENCE [LARGE SCALE GENOMIC DNA]</scope>
    <source>
        <strain evidence="2 3">DSM 45499</strain>
    </source>
</reference>
<keyword evidence="3" id="KW-1185">Reference proteome</keyword>
<dbReference type="SUPFAM" id="SSF46689">
    <property type="entry name" value="Homeodomain-like"/>
    <property type="match status" value="1"/>
</dbReference>
<protein>
    <submittedName>
        <fullName evidence="2">Transposase-like protein</fullName>
    </submittedName>
</protein>
<dbReference type="AlphaFoldDB" id="A0A4R7V4X4"/>
<comment type="caution">
    <text evidence="2">The sequence shown here is derived from an EMBL/GenBank/DDBJ whole genome shotgun (WGS) entry which is preliminary data.</text>
</comment>
<dbReference type="PANTHER" id="PTHR33215">
    <property type="entry name" value="PROTEIN DISTAL ANTENNA"/>
    <property type="match status" value="1"/>
</dbReference>